<protein>
    <submittedName>
        <fullName evidence="3">Uncharacterized protein</fullName>
    </submittedName>
</protein>
<evidence type="ECO:0000256" key="2">
    <source>
        <dbReference type="SAM" id="SignalP"/>
    </source>
</evidence>
<keyword evidence="4" id="KW-1185">Reference proteome</keyword>
<proteinExistence type="predicted"/>
<evidence type="ECO:0000313" key="4">
    <source>
        <dbReference type="Proteomes" id="UP000319514"/>
    </source>
</evidence>
<evidence type="ECO:0000256" key="1">
    <source>
        <dbReference type="SAM" id="MobiDB-lite"/>
    </source>
</evidence>
<name>A0A542ZKQ6_9MICO</name>
<organism evidence="3 4">
    <name type="scientific">Oryzihumus leptocrescens</name>
    <dbReference type="NCBI Taxonomy" id="297536"/>
    <lineage>
        <taxon>Bacteria</taxon>
        <taxon>Bacillati</taxon>
        <taxon>Actinomycetota</taxon>
        <taxon>Actinomycetes</taxon>
        <taxon>Micrococcales</taxon>
        <taxon>Intrasporangiaceae</taxon>
        <taxon>Oryzihumus</taxon>
    </lineage>
</organism>
<keyword evidence="2" id="KW-0732">Signal</keyword>
<feature type="region of interest" description="Disordered" evidence="1">
    <location>
        <begin position="33"/>
        <end position="68"/>
    </location>
</feature>
<reference evidence="3 4" key="1">
    <citation type="submission" date="2019-06" db="EMBL/GenBank/DDBJ databases">
        <title>Sequencing the genomes of 1000 actinobacteria strains.</title>
        <authorList>
            <person name="Klenk H.-P."/>
        </authorList>
    </citation>
    <scope>NUCLEOTIDE SEQUENCE [LARGE SCALE GENOMIC DNA]</scope>
    <source>
        <strain evidence="3 4">DSM 18082</strain>
    </source>
</reference>
<dbReference type="EMBL" id="VFOQ01000001">
    <property type="protein sequence ID" value="TQL60931.1"/>
    <property type="molecule type" value="Genomic_DNA"/>
</dbReference>
<dbReference type="AlphaFoldDB" id="A0A542ZKQ6"/>
<comment type="caution">
    <text evidence="3">The sequence shown here is derived from an EMBL/GenBank/DDBJ whole genome shotgun (WGS) entry which is preliminary data.</text>
</comment>
<evidence type="ECO:0000313" key="3">
    <source>
        <dbReference type="EMBL" id="TQL60931.1"/>
    </source>
</evidence>
<dbReference type="RefSeq" id="WP_141788769.1">
    <property type="nucleotide sequence ID" value="NZ_BAAAKX010000007.1"/>
</dbReference>
<sequence>MRLTSLCAAAALAGLASLAVPAAALAAPHATQARHVQGKASSHGHAATRSHGHGKADPLAGQRKGTTAAIAAQTRSLTRLLAAEKASTALNATDQAALTAATQRALDALAADTAAAGTTTTRSGLHGLVLSAVRTSEVARAQDAVVRLADAQEAAPAALTQAATDLQAQVVAGTTAGTDTTAATAALADLATQLTALSANAANAAGAVTTILAVSPTASHADLLAAVQAAHTALAPGNLALARAKADVAVVKDALGH</sequence>
<feature type="chain" id="PRO_5021959777" evidence="2">
    <location>
        <begin position="27"/>
        <end position="257"/>
    </location>
</feature>
<dbReference type="Proteomes" id="UP000319514">
    <property type="component" value="Unassembled WGS sequence"/>
</dbReference>
<gene>
    <name evidence="3" type="ORF">FB474_2331</name>
</gene>
<feature type="signal peptide" evidence="2">
    <location>
        <begin position="1"/>
        <end position="26"/>
    </location>
</feature>
<accession>A0A542ZKQ6</accession>